<feature type="chain" id="PRO_5044830465" description="Tripartite tricarboxylate transporter substrate binding protein" evidence="1">
    <location>
        <begin position="28"/>
        <end position="321"/>
    </location>
</feature>
<evidence type="ECO:0000313" key="2">
    <source>
        <dbReference type="EMBL" id="KAL1110054.1"/>
    </source>
</evidence>
<gene>
    <name evidence="2" type="ORF">AAG570_014059</name>
</gene>
<evidence type="ECO:0008006" key="4">
    <source>
        <dbReference type="Google" id="ProtNLM"/>
    </source>
</evidence>
<name>A0ABD0YE06_9HEMI</name>
<keyword evidence="3" id="KW-1185">Reference proteome</keyword>
<dbReference type="InterPro" id="IPR005064">
    <property type="entry name" value="BUG"/>
</dbReference>
<keyword evidence="1" id="KW-0732">Signal</keyword>
<evidence type="ECO:0000313" key="3">
    <source>
        <dbReference type="Proteomes" id="UP001558652"/>
    </source>
</evidence>
<accession>A0ABD0YE06</accession>
<dbReference type="InterPro" id="IPR042100">
    <property type="entry name" value="Bug_dom1"/>
</dbReference>
<dbReference type="PANTHER" id="PTHR42928">
    <property type="entry name" value="TRICARBOXYLATE-BINDING PROTEIN"/>
    <property type="match status" value="1"/>
</dbReference>
<dbReference type="PIRSF" id="PIRSF017082">
    <property type="entry name" value="YflP"/>
    <property type="match status" value="1"/>
</dbReference>
<sequence length="321" mass="34548">MFKKSYIFPLIMAICCCLIMIVQPASAKEWPSKPITVVVPYAAGGDGDLTARLWADFAEKKLGQPILVVNKVGGGGMTGTNFAAKSSPDGYTLFLAQAGPVLLTPNMTKTTYSFDSFDYVSRIFVGNCALVVHSSAPWNNLTEFFADAKANPNKYSFASPGSTTWLSFAIRDLVKKAEVDFKFVEFQGGAPAVTAVLGEHATFTFCFPQNYATQLKAGNLKVLGIAEETPDVPGVKSFADQGFQGSYYGWAGIAAPKGVPAPILEKLDAITKEISADPDFIAKAKNMQATPAYLSQSDWLPVLQEQNQALGKVLEELGLKK</sequence>
<dbReference type="SUPFAM" id="SSF53850">
    <property type="entry name" value="Periplasmic binding protein-like II"/>
    <property type="match status" value="1"/>
</dbReference>
<dbReference type="AlphaFoldDB" id="A0ABD0YE06"/>
<dbReference type="EMBL" id="JBFDAA010000026">
    <property type="protein sequence ID" value="KAL1110054.1"/>
    <property type="molecule type" value="Genomic_DNA"/>
</dbReference>
<dbReference type="Gene3D" id="3.40.190.10">
    <property type="entry name" value="Periplasmic binding protein-like II"/>
    <property type="match status" value="1"/>
</dbReference>
<reference evidence="2 3" key="1">
    <citation type="submission" date="2024-07" db="EMBL/GenBank/DDBJ databases">
        <title>Chromosome-level genome assembly of the water stick insect Ranatra chinensis (Heteroptera: Nepidae).</title>
        <authorList>
            <person name="Liu X."/>
        </authorList>
    </citation>
    <scope>NUCLEOTIDE SEQUENCE [LARGE SCALE GENOMIC DNA]</scope>
    <source>
        <strain evidence="2">Cailab_2021Rc</strain>
        <tissue evidence="2">Muscle</tissue>
    </source>
</reference>
<feature type="signal peptide" evidence="1">
    <location>
        <begin position="1"/>
        <end position="27"/>
    </location>
</feature>
<organism evidence="2 3">
    <name type="scientific">Ranatra chinensis</name>
    <dbReference type="NCBI Taxonomy" id="642074"/>
    <lineage>
        <taxon>Eukaryota</taxon>
        <taxon>Metazoa</taxon>
        <taxon>Ecdysozoa</taxon>
        <taxon>Arthropoda</taxon>
        <taxon>Hexapoda</taxon>
        <taxon>Insecta</taxon>
        <taxon>Pterygota</taxon>
        <taxon>Neoptera</taxon>
        <taxon>Paraneoptera</taxon>
        <taxon>Hemiptera</taxon>
        <taxon>Heteroptera</taxon>
        <taxon>Panheteroptera</taxon>
        <taxon>Nepomorpha</taxon>
        <taxon>Nepidae</taxon>
        <taxon>Ranatrinae</taxon>
        <taxon>Ranatra</taxon>
    </lineage>
</organism>
<comment type="caution">
    <text evidence="2">The sequence shown here is derived from an EMBL/GenBank/DDBJ whole genome shotgun (WGS) entry which is preliminary data.</text>
</comment>
<dbReference type="Gene3D" id="3.40.190.150">
    <property type="entry name" value="Bordetella uptake gene, domain 1"/>
    <property type="match status" value="1"/>
</dbReference>
<dbReference type="CDD" id="cd07012">
    <property type="entry name" value="PBP2_Bug_TTT"/>
    <property type="match status" value="1"/>
</dbReference>
<dbReference type="Pfam" id="PF03401">
    <property type="entry name" value="TctC"/>
    <property type="match status" value="1"/>
</dbReference>
<evidence type="ECO:0000256" key="1">
    <source>
        <dbReference type="SAM" id="SignalP"/>
    </source>
</evidence>
<protein>
    <recommendedName>
        <fullName evidence="4">Tripartite tricarboxylate transporter substrate binding protein</fullName>
    </recommendedName>
</protein>
<dbReference type="Proteomes" id="UP001558652">
    <property type="component" value="Unassembled WGS sequence"/>
</dbReference>
<dbReference type="PANTHER" id="PTHR42928:SF5">
    <property type="entry name" value="BLR1237 PROTEIN"/>
    <property type="match status" value="1"/>
</dbReference>
<proteinExistence type="predicted"/>